<organism evidence="2">
    <name type="scientific">uncultured Thermoleophilia bacterium</name>
    <dbReference type="NCBI Taxonomy" id="1497501"/>
    <lineage>
        <taxon>Bacteria</taxon>
        <taxon>Bacillati</taxon>
        <taxon>Actinomycetota</taxon>
        <taxon>Thermoleophilia</taxon>
        <taxon>environmental samples</taxon>
    </lineage>
</organism>
<feature type="non-terminal residue" evidence="2">
    <location>
        <position position="44"/>
    </location>
</feature>
<proteinExistence type="predicted"/>
<dbReference type="AlphaFoldDB" id="A0A6J4TWG9"/>
<name>A0A6J4TWG9_9ACTN</name>
<evidence type="ECO:0000313" key="2">
    <source>
        <dbReference type="EMBL" id="CAA9532797.1"/>
    </source>
</evidence>
<dbReference type="EMBL" id="CADCWC010000180">
    <property type="protein sequence ID" value="CAA9532797.1"/>
    <property type="molecule type" value="Genomic_DNA"/>
</dbReference>
<sequence length="44" mass="4302">IRTPSGPASARRPRGDGSRAAGRTGRSGGREGHGAPPGGGRHGL</sequence>
<feature type="region of interest" description="Disordered" evidence="1">
    <location>
        <begin position="1"/>
        <end position="44"/>
    </location>
</feature>
<reference evidence="2" key="1">
    <citation type="submission" date="2020-02" db="EMBL/GenBank/DDBJ databases">
        <authorList>
            <person name="Meier V. D."/>
        </authorList>
    </citation>
    <scope>NUCLEOTIDE SEQUENCE</scope>
    <source>
        <strain evidence="2">AVDCRST_MAG79</strain>
    </source>
</reference>
<feature type="non-terminal residue" evidence="2">
    <location>
        <position position="1"/>
    </location>
</feature>
<feature type="compositionally biased region" description="Gly residues" evidence="1">
    <location>
        <begin position="35"/>
        <end position="44"/>
    </location>
</feature>
<gene>
    <name evidence="2" type="ORF">AVDCRST_MAG79-1074</name>
</gene>
<protein>
    <submittedName>
        <fullName evidence="2">Uncharacterized protein</fullName>
    </submittedName>
</protein>
<accession>A0A6J4TWG9</accession>
<evidence type="ECO:0000256" key="1">
    <source>
        <dbReference type="SAM" id="MobiDB-lite"/>
    </source>
</evidence>